<organism evidence="3 4">
    <name type="scientific">Callorhinchus milii</name>
    <name type="common">Ghost shark</name>
    <dbReference type="NCBI Taxonomy" id="7868"/>
    <lineage>
        <taxon>Eukaryota</taxon>
        <taxon>Metazoa</taxon>
        <taxon>Chordata</taxon>
        <taxon>Craniata</taxon>
        <taxon>Vertebrata</taxon>
        <taxon>Chondrichthyes</taxon>
        <taxon>Holocephali</taxon>
        <taxon>Chimaeriformes</taxon>
        <taxon>Callorhinchidae</taxon>
        <taxon>Callorhinchus</taxon>
    </lineage>
</organism>
<sequence>PQGKTSEGHPARLQCSMKNADVTRSDVYWYRQLPGQQREWILTHKASGSEIRPEGSPLHFQPSRVTSNNTYILTLTRVTVSDAAVYQCCVEGDVCGDGTRLNISTSQMSSGALSLINPTHPLFTHSPDQPHTPLFPHSPDQTQFPALSPKS</sequence>
<dbReference type="SMART" id="SM00409">
    <property type="entry name" value="IG"/>
    <property type="match status" value="1"/>
</dbReference>
<dbReference type="InterPro" id="IPR007110">
    <property type="entry name" value="Ig-like_dom"/>
</dbReference>
<name>A0A4W3GHB0_CALMI</name>
<evidence type="ECO:0000313" key="4">
    <source>
        <dbReference type="Proteomes" id="UP000314986"/>
    </source>
</evidence>
<dbReference type="Pfam" id="PF07686">
    <property type="entry name" value="V-set"/>
    <property type="match status" value="1"/>
</dbReference>
<dbReference type="Gene3D" id="2.60.40.10">
    <property type="entry name" value="Immunoglobulins"/>
    <property type="match status" value="1"/>
</dbReference>
<reference evidence="3" key="4">
    <citation type="submission" date="2025-08" db="UniProtKB">
        <authorList>
            <consortium name="Ensembl"/>
        </authorList>
    </citation>
    <scope>IDENTIFICATION</scope>
</reference>
<evidence type="ECO:0000256" key="1">
    <source>
        <dbReference type="SAM" id="MobiDB-lite"/>
    </source>
</evidence>
<dbReference type="InterPro" id="IPR003599">
    <property type="entry name" value="Ig_sub"/>
</dbReference>
<dbReference type="SUPFAM" id="SSF48726">
    <property type="entry name" value="Immunoglobulin"/>
    <property type="match status" value="1"/>
</dbReference>
<dbReference type="PANTHER" id="PTHR23267">
    <property type="entry name" value="IMMUNOGLOBULIN LIGHT CHAIN"/>
    <property type="match status" value="1"/>
</dbReference>
<dbReference type="Proteomes" id="UP000314986">
    <property type="component" value="Unassembled WGS sequence"/>
</dbReference>
<feature type="compositionally biased region" description="Polar residues" evidence="1">
    <location>
        <begin position="139"/>
        <end position="151"/>
    </location>
</feature>
<dbReference type="InterPro" id="IPR013783">
    <property type="entry name" value="Ig-like_fold"/>
</dbReference>
<dbReference type="InterPro" id="IPR036179">
    <property type="entry name" value="Ig-like_dom_sf"/>
</dbReference>
<dbReference type="SMART" id="SM00406">
    <property type="entry name" value="IGv"/>
    <property type="match status" value="1"/>
</dbReference>
<dbReference type="CDD" id="cd00099">
    <property type="entry name" value="IgV"/>
    <property type="match status" value="1"/>
</dbReference>
<keyword evidence="4" id="KW-1185">Reference proteome</keyword>
<evidence type="ECO:0000259" key="2">
    <source>
        <dbReference type="PROSITE" id="PS50835"/>
    </source>
</evidence>
<protein>
    <recommendedName>
        <fullName evidence="2">Ig-like domain-containing protein</fullName>
    </recommendedName>
</protein>
<dbReference type="InParanoid" id="A0A4W3GHB0"/>
<reference evidence="3" key="5">
    <citation type="submission" date="2025-09" db="UniProtKB">
        <authorList>
            <consortium name="Ensembl"/>
        </authorList>
    </citation>
    <scope>IDENTIFICATION</scope>
</reference>
<dbReference type="PROSITE" id="PS50835">
    <property type="entry name" value="IG_LIKE"/>
    <property type="match status" value="1"/>
</dbReference>
<dbReference type="GeneTree" id="ENSGT00970000196782"/>
<dbReference type="InterPro" id="IPR013106">
    <property type="entry name" value="Ig_V-set"/>
</dbReference>
<feature type="domain" description="Ig-like" evidence="2">
    <location>
        <begin position="1"/>
        <end position="104"/>
    </location>
</feature>
<accession>A0A4W3GHB0</accession>
<dbReference type="Ensembl" id="ENSCMIT00000002468.1">
    <property type="protein sequence ID" value="ENSCMIP00000002382.1"/>
    <property type="gene ID" value="ENSCMIG00000001409.1"/>
</dbReference>
<reference evidence="4" key="1">
    <citation type="journal article" date="2006" name="Science">
        <title>Ancient noncoding elements conserved in the human genome.</title>
        <authorList>
            <person name="Venkatesh B."/>
            <person name="Kirkness E.F."/>
            <person name="Loh Y.H."/>
            <person name="Halpern A.L."/>
            <person name="Lee A.P."/>
            <person name="Johnson J."/>
            <person name="Dandona N."/>
            <person name="Viswanathan L.D."/>
            <person name="Tay A."/>
            <person name="Venter J.C."/>
            <person name="Strausberg R.L."/>
            <person name="Brenner S."/>
        </authorList>
    </citation>
    <scope>NUCLEOTIDE SEQUENCE [LARGE SCALE GENOMIC DNA]</scope>
</reference>
<evidence type="ECO:0000313" key="3">
    <source>
        <dbReference type="Ensembl" id="ENSCMIP00000002382.1"/>
    </source>
</evidence>
<dbReference type="InterPro" id="IPR050150">
    <property type="entry name" value="IgV_Light_Chain"/>
</dbReference>
<proteinExistence type="predicted"/>
<feature type="region of interest" description="Disordered" evidence="1">
    <location>
        <begin position="119"/>
        <end position="151"/>
    </location>
</feature>
<dbReference type="AlphaFoldDB" id="A0A4W3GHB0"/>
<reference evidence="4" key="2">
    <citation type="journal article" date="2007" name="PLoS Biol.">
        <title>Survey sequencing and comparative analysis of the elephant shark (Callorhinchus milii) genome.</title>
        <authorList>
            <person name="Venkatesh B."/>
            <person name="Kirkness E.F."/>
            <person name="Loh Y.H."/>
            <person name="Halpern A.L."/>
            <person name="Lee A.P."/>
            <person name="Johnson J."/>
            <person name="Dandona N."/>
            <person name="Viswanathan L.D."/>
            <person name="Tay A."/>
            <person name="Venter J.C."/>
            <person name="Strausberg R.L."/>
            <person name="Brenner S."/>
        </authorList>
    </citation>
    <scope>NUCLEOTIDE SEQUENCE [LARGE SCALE GENOMIC DNA]</scope>
</reference>
<reference evidence="4" key="3">
    <citation type="journal article" date="2014" name="Nature">
        <title>Elephant shark genome provides unique insights into gnathostome evolution.</title>
        <authorList>
            <consortium name="International Elephant Shark Genome Sequencing Consortium"/>
            <person name="Venkatesh B."/>
            <person name="Lee A.P."/>
            <person name="Ravi V."/>
            <person name="Maurya A.K."/>
            <person name="Lian M.M."/>
            <person name="Swann J.B."/>
            <person name="Ohta Y."/>
            <person name="Flajnik M.F."/>
            <person name="Sutoh Y."/>
            <person name="Kasahara M."/>
            <person name="Hoon S."/>
            <person name="Gangu V."/>
            <person name="Roy S.W."/>
            <person name="Irimia M."/>
            <person name="Korzh V."/>
            <person name="Kondrychyn I."/>
            <person name="Lim Z.W."/>
            <person name="Tay B.H."/>
            <person name="Tohari S."/>
            <person name="Kong K.W."/>
            <person name="Ho S."/>
            <person name="Lorente-Galdos B."/>
            <person name="Quilez J."/>
            <person name="Marques-Bonet T."/>
            <person name="Raney B.J."/>
            <person name="Ingham P.W."/>
            <person name="Tay A."/>
            <person name="Hillier L.W."/>
            <person name="Minx P."/>
            <person name="Boehm T."/>
            <person name="Wilson R.K."/>
            <person name="Brenner S."/>
            <person name="Warren W.C."/>
        </authorList>
    </citation>
    <scope>NUCLEOTIDE SEQUENCE [LARGE SCALE GENOMIC DNA]</scope>
</reference>